<comment type="caution">
    <text evidence="3">The sequence shown here is derived from an EMBL/GenBank/DDBJ whole genome shotgun (WGS) entry which is preliminary data.</text>
</comment>
<dbReference type="Proteomes" id="UP000431826">
    <property type="component" value="Unassembled WGS sequence"/>
</dbReference>
<proteinExistence type="predicted"/>
<feature type="region of interest" description="Disordered" evidence="1">
    <location>
        <begin position="188"/>
        <end position="213"/>
    </location>
</feature>
<sequence length="499" mass="52544">MNQQEAGCGQEDDWWRQLYGEAGGDDVPGRAPVRDAGPSDTPDTLDDRVASALRAVAAPRRPAPSRQPPPARTSASQPSPQPPPPRTSAPQPSPQPPPARTSASPPSPQPPPPRPSASPPAPIPLQATGPGRRPASPTRPTTPSTPEPPRDTPAPNTPAPDPTALPPDPLPLSAPEPYALSDLELDLHSNPELDPQSNPELAPHSDPELGTLPAADPAALDELVPDSALDGARYGSLTLLAASRRGDLARHRGDVRRDALLTARFGAGRHALILVAVATGRPAGEGAHRAAQEACARIGGAVGRSYTRLAEDIRTDHRSALKSGLQRLTDRSYGRLRGRAREAEAAPERYSTALRCLLLPADPECRTRVFFGIGAGGLFRLRDGAWEDLEPAVPEQTVNGGADGRGGRLRSESDRLPADGPDRSDPFLFRTAFARPGDTLLLCSAGLAEPLQQDPAFAARLAGEWSAPEPPGLVAFLAAAQLRVPGHPKDRTAVGVWES</sequence>
<dbReference type="Pfam" id="PF13672">
    <property type="entry name" value="PP2C_2"/>
    <property type="match status" value="1"/>
</dbReference>
<feature type="region of interest" description="Disordered" evidence="1">
    <location>
        <begin position="392"/>
        <end position="423"/>
    </location>
</feature>
<name>A0A640UQT4_9ACTN</name>
<feature type="region of interest" description="Disordered" evidence="1">
    <location>
        <begin position="1"/>
        <end position="176"/>
    </location>
</feature>
<organism evidence="3 4">
    <name type="scientific">Streptomyces tubercidicus</name>
    <dbReference type="NCBI Taxonomy" id="47759"/>
    <lineage>
        <taxon>Bacteria</taxon>
        <taxon>Bacillati</taxon>
        <taxon>Actinomycetota</taxon>
        <taxon>Actinomycetes</taxon>
        <taxon>Kitasatosporales</taxon>
        <taxon>Streptomycetaceae</taxon>
        <taxon>Streptomyces</taxon>
    </lineage>
</organism>
<feature type="compositionally biased region" description="Low complexity" evidence="1">
    <location>
        <begin position="133"/>
        <end position="142"/>
    </location>
</feature>
<evidence type="ECO:0000313" key="3">
    <source>
        <dbReference type="EMBL" id="GFE36456.1"/>
    </source>
</evidence>
<evidence type="ECO:0000259" key="2">
    <source>
        <dbReference type="Pfam" id="PF13672"/>
    </source>
</evidence>
<evidence type="ECO:0000313" key="4">
    <source>
        <dbReference type="Proteomes" id="UP000431826"/>
    </source>
</evidence>
<dbReference type="InterPro" id="IPR001932">
    <property type="entry name" value="PPM-type_phosphatase-like_dom"/>
</dbReference>
<accession>A0A640UQT4</accession>
<feature type="compositionally biased region" description="Pro residues" evidence="1">
    <location>
        <begin position="61"/>
        <end position="71"/>
    </location>
</feature>
<dbReference type="OrthoDB" id="4349962at2"/>
<feature type="compositionally biased region" description="Pro residues" evidence="1">
    <location>
        <begin position="143"/>
        <end position="174"/>
    </location>
</feature>
<protein>
    <recommendedName>
        <fullName evidence="2">PPM-type phosphatase domain-containing protein</fullName>
    </recommendedName>
</protein>
<feature type="domain" description="PPM-type phosphatase" evidence="2">
    <location>
        <begin position="245"/>
        <end position="475"/>
    </location>
</feature>
<dbReference type="GeneID" id="96282299"/>
<dbReference type="EMBL" id="BLIR01000001">
    <property type="protein sequence ID" value="GFE36456.1"/>
    <property type="molecule type" value="Genomic_DNA"/>
</dbReference>
<dbReference type="SUPFAM" id="SSF81995">
    <property type="entry name" value="beta-sandwich domain of Sec23/24"/>
    <property type="match status" value="1"/>
</dbReference>
<dbReference type="RefSeq" id="WP_159742752.1">
    <property type="nucleotide sequence ID" value="NZ_BLIR01000001.1"/>
</dbReference>
<evidence type="ECO:0000256" key="1">
    <source>
        <dbReference type="SAM" id="MobiDB-lite"/>
    </source>
</evidence>
<gene>
    <name evidence="3" type="ORF">Stube_11290</name>
</gene>
<dbReference type="PRINTS" id="PR01217">
    <property type="entry name" value="PRICHEXTENSN"/>
</dbReference>
<reference evidence="3 4" key="1">
    <citation type="submission" date="2019-12" db="EMBL/GenBank/DDBJ databases">
        <title>Whole genome shotgun sequence of Streptomyces tubercidicus NBRC 13090.</title>
        <authorList>
            <person name="Ichikawa N."/>
            <person name="Kimura A."/>
            <person name="Kitahashi Y."/>
            <person name="Komaki H."/>
            <person name="Tamura T."/>
        </authorList>
    </citation>
    <scope>NUCLEOTIDE SEQUENCE [LARGE SCALE GENOMIC DNA]</scope>
    <source>
        <strain evidence="3 4">NBRC 13090</strain>
    </source>
</reference>
<feature type="compositionally biased region" description="Low complexity" evidence="1">
    <location>
        <begin position="50"/>
        <end position="60"/>
    </location>
</feature>
<feature type="compositionally biased region" description="Pro residues" evidence="1">
    <location>
        <begin position="79"/>
        <end position="123"/>
    </location>
</feature>
<keyword evidence="4" id="KW-1185">Reference proteome</keyword>
<dbReference type="AlphaFoldDB" id="A0A640UQT4"/>
<feature type="compositionally biased region" description="Basic and acidic residues" evidence="1">
    <location>
        <begin position="405"/>
        <end position="423"/>
    </location>
</feature>